<evidence type="ECO:0000256" key="2">
    <source>
        <dbReference type="ARBA" id="ARBA00012705"/>
    </source>
</evidence>
<evidence type="ECO:0000256" key="1">
    <source>
        <dbReference type="ARBA" id="ARBA00010982"/>
    </source>
</evidence>
<dbReference type="InterPro" id="IPR016039">
    <property type="entry name" value="Thiolase-like"/>
</dbReference>
<dbReference type="Pfam" id="PF02803">
    <property type="entry name" value="Thiolase_C"/>
    <property type="match status" value="1"/>
</dbReference>
<evidence type="ECO:0000313" key="10">
    <source>
        <dbReference type="Proteomes" id="UP001252243"/>
    </source>
</evidence>
<dbReference type="PANTHER" id="PTHR18919">
    <property type="entry name" value="ACETYL-COA C-ACYLTRANSFERASE"/>
    <property type="match status" value="1"/>
</dbReference>
<proteinExistence type="inferred from homology"/>
<dbReference type="InterPro" id="IPR020610">
    <property type="entry name" value="Thiolase_AS"/>
</dbReference>
<dbReference type="PANTHER" id="PTHR18919:SF107">
    <property type="entry name" value="ACETYL-COA ACETYLTRANSFERASE, CYTOSOLIC"/>
    <property type="match status" value="1"/>
</dbReference>
<feature type="domain" description="Thiolase C-terminal" evidence="8">
    <location>
        <begin position="280"/>
        <end position="400"/>
    </location>
</feature>
<keyword evidence="4 6" id="KW-0012">Acyltransferase</keyword>
<reference evidence="9 10" key="1">
    <citation type="submission" date="2023-07" db="EMBL/GenBank/DDBJ databases">
        <title>Sorghum-associated microbial communities from plants grown in Nebraska, USA.</title>
        <authorList>
            <person name="Schachtman D."/>
        </authorList>
    </citation>
    <scope>NUCLEOTIDE SEQUENCE [LARGE SCALE GENOMIC DNA]</scope>
    <source>
        <strain evidence="9 10">BE167</strain>
    </source>
</reference>
<dbReference type="EC" id="2.3.1.9" evidence="2"/>
<dbReference type="InterPro" id="IPR020616">
    <property type="entry name" value="Thiolase_N"/>
</dbReference>
<evidence type="ECO:0000259" key="8">
    <source>
        <dbReference type="Pfam" id="PF02803"/>
    </source>
</evidence>
<dbReference type="NCBIfam" id="TIGR01930">
    <property type="entry name" value="AcCoA-C-Actrans"/>
    <property type="match status" value="1"/>
</dbReference>
<accession>A0ABU1UC07</accession>
<dbReference type="InterPro" id="IPR020613">
    <property type="entry name" value="Thiolase_CS"/>
</dbReference>
<name>A0ABU1UC07_9MICC</name>
<evidence type="ECO:0000256" key="6">
    <source>
        <dbReference type="RuleBase" id="RU003557"/>
    </source>
</evidence>
<dbReference type="Proteomes" id="UP001252243">
    <property type="component" value="Unassembled WGS sequence"/>
</dbReference>
<dbReference type="GO" id="GO:0003985">
    <property type="term" value="F:acetyl-CoA C-acetyltransferase activity"/>
    <property type="evidence" value="ECO:0007669"/>
    <property type="project" value="UniProtKB-EC"/>
</dbReference>
<evidence type="ECO:0000256" key="3">
    <source>
        <dbReference type="ARBA" id="ARBA00022679"/>
    </source>
</evidence>
<dbReference type="PIRSF" id="PIRSF000429">
    <property type="entry name" value="Ac-CoA_Ac_transf"/>
    <property type="match status" value="1"/>
</dbReference>
<dbReference type="PROSITE" id="PS00737">
    <property type="entry name" value="THIOLASE_2"/>
    <property type="match status" value="1"/>
</dbReference>
<dbReference type="Pfam" id="PF00108">
    <property type="entry name" value="Thiolase_N"/>
    <property type="match status" value="1"/>
</dbReference>
<keyword evidence="10" id="KW-1185">Reference proteome</keyword>
<evidence type="ECO:0000259" key="7">
    <source>
        <dbReference type="Pfam" id="PF00108"/>
    </source>
</evidence>
<evidence type="ECO:0000256" key="5">
    <source>
        <dbReference type="ARBA" id="ARBA00040529"/>
    </source>
</evidence>
<dbReference type="CDD" id="cd00751">
    <property type="entry name" value="thiolase"/>
    <property type="match status" value="1"/>
</dbReference>
<dbReference type="SUPFAM" id="SSF53901">
    <property type="entry name" value="Thiolase-like"/>
    <property type="match status" value="2"/>
</dbReference>
<dbReference type="InterPro" id="IPR002155">
    <property type="entry name" value="Thiolase"/>
</dbReference>
<dbReference type="Gene3D" id="3.40.47.10">
    <property type="match status" value="1"/>
</dbReference>
<protein>
    <recommendedName>
        <fullName evidence="5">Probable acetyl-CoA acetyltransferase</fullName>
        <ecNumber evidence="2">2.3.1.9</ecNumber>
    </recommendedName>
</protein>
<organism evidence="9 10">
    <name type="scientific">Arthrobacter ginsengisoli</name>
    <dbReference type="NCBI Taxonomy" id="1356565"/>
    <lineage>
        <taxon>Bacteria</taxon>
        <taxon>Bacillati</taxon>
        <taxon>Actinomycetota</taxon>
        <taxon>Actinomycetes</taxon>
        <taxon>Micrococcales</taxon>
        <taxon>Micrococcaceae</taxon>
        <taxon>Arthrobacter</taxon>
    </lineage>
</organism>
<feature type="domain" description="Thiolase N-terminal" evidence="7">
    <location>
        <begin position="15"/>
        <end position="271"/>
    </location>
</feature>
<gene>
    <name evidence="9" type="ORF">J2X01_002001</name>
</gene>
<dbReference type="EMBL" id="JAVDVQ010000007">
    <property type="protein sequence ID" value="MDR7082711.1"/>
    <property type="molecule type" value="Genomic_DNA"/>
</dbReference>
<comment type="caution">
    <text evidence="9">The sequence shown here is derived from an EMBL/GenBank/DDBJ whole genome shotgun (WGS) entry which is preliminary data.</text>
</comment>
<evidence type="ECO:0000256" key="4">
    <source>
        <dbReference type="ARBA" id="ARBA00023315"/>
    </source>
</evidence>
<dbReference type="InterPro" id="IPR020617">
    <property type="entry name" value="Thiolase_C"/>
</dbReference>
<dbReference type="PROSITE" id="PS00099">
    <property type="entry name" value="THIOLASE_3"/>
    <property type="match status" value="1"/>
</dbReference>
<sequence>MDVLEDEESMKQAFVYDAVRTPFGKFGGGLAGVRPDDLAAHVIGAAVKRAPKLDVERIDEVVFGNANGAGEENRNVARMGTLLAGLPVSVPGTTVNRLCGSSLDAAIIASRQINTGDAELMLVGGAESMSRAPWVLPKTEKPYPAGDMTLVSTTLGWRLVNAAMRPDWTVSLGEATERLREKYGISRQAQDEFSANSHNLAAAAWDEGFYDNLVAPVPGTDLVRDEGIRAGSSAEKLAGLKTVFRTENGTVTAGNASPLSDGASAAWLGSENAAGLLGMEPLARIAGRGAHANDPQFFGYAPVEAANKALAKAGIGWDQVGAVELNEAFAAQSLACISAWGIDPAIVNRHGGAIAMGHPLGASGARILGTLARSLQASGQRWGVAAICIGVGQGLAIVLENVTAGISAT</sequence>
<evidence type="ECO:0000313" key="9">
    <source>
        <dbReference type="EMBL" id="MDR7082711.1"/>
    </source>
</evidence>
<keyword evidence="3 6" id="KW-0808">Transferase</keyword>
<comment type="similarity">
    <text evidence="1 6">Belongs to the thiolase-like superfamily. Thiolase family.</text>
</comment>